<name>A0A4Q2EJJ6_9ACTN</name>
<dbReference type="AlphaFoldDB" id="A0A4Q2EJJ6"/>
<keyword evidence="7" id="KW-1185">Reference proteome</keyword>
<keyword evidence="2" id="KW-0378">Hydrolase</keyword>
<dbReference type="PANTHER" id="PTHR42988">
    <property type="entry name" value="PHOSPHOHYDROLASE"/>
    <property type="match status" value="1"/>
</dbReference>
<protein>
    <submittedName>
        <fullName evidence="6">Phosphodiesterase</fullName>
    </submittedName>
</protein>
<dbReference type="Pfam" id="PF00149">
    <property type="entry name" value="Metallophos"/>
    <property type="match status" value="1"/>
</dbReference>
<dbReference type="OrthoDB" id="5241795at2"/>
<dbReference type="PANTHER" id="PTHR42988:SF2">
    <property type="entry name" value="CYCLIC NUCLEOTIDE PHOSPHODIESTERASE CBUA0032-RELATED"/>
    <property type="match status" value="1"/>
</dbReference>
<evidence type="ECO:0000256" key="1">
    <source>
        <dbReference type="ARBA" id="ARBA00022723"/>
    </source>
</evidence>
<evidence type="ECO:0000256" key="4">
    <source>
        <dbReference type="ARBA" id="ARBA00025742"/>
    </source>
</evidence>
<dbReference type="InterPro" id="IPR029052">
    <property type="entry name" value="Metallo-depent_PP-like"/>
</dbReference>
<sequence>MSRPRPTHTVAHLSDTHITGDGTPVGGVVDARARLRQALDVLTSWNVACDAWVLSGDLSDDGTAASYAWLKQTVETAAASVGVPVIWANGNHDERGAFRRVLLGAEGEEPIVAEHTVRGLRILLVDSTVPHHPQGRVAPETLAWLRERLATPAEAGTIIVIHHPPLPPLQDAAWGWVLAHPEELADVVRGTDVRALLSGHFHHSEFGVFAGIGTSVAPSLVYTQDLTAGRDLRGQSSNPGFSVVEVYPDVVTHTVVPLTTGDTVAALLPAAPLPGRD</sequence>
<dbReference type="Gene3D" id="3.60.21.10">
    <property type="match status" value="1"/>
</dbReference>
<evidence type="ECO:0000313" key="7">
    <source>
        <dbReference type="Proteomes" id="UP000290624"/>
    </source>
</evidence>
<comment type="similarity">
    <text evidence="4">Belongs to the cyclic nucleotide phosphodiesterase class-III family.</text>
</comment>
<gene>
    <name evidence="6" type="ORF">C1706_03100</name>
</gene>
<dbReference type="InterPro" id="IPR050884">
    <property type="entry name" value="CNP_phosphodiesterase-III"/>
</dbReference>
<comment type="caution">
    <text evidence="6">The sequence shown here is derived from an EMBL/GenBank/DDBJ whole genome shotgun (WGS) entry which is preliminary data.</text>
</comment>
<accession>A0A4Q2EJJ6</accession>
<keyword evidence="3" id="KW-0408">Iron</keyword>
<dbReference type="GO" id="GO:0016787">
    <property type="term" value="F:hydrolase activity"/>
    <property type="evidence" value="ECO:0007669"/>
    <property type="project" value="UniProtKB-KW"/>
</dbReference>
<dbReference type="SUPFAM" id="SSF56300">
    <property type="entry name" value="Metallo-dependent phosphatases"/>
    <property type="match status" value="1"/>
</dbReference>
<dbReference type="Proteomes" id="UP000290624">
    <property type="component" value="Unassembled WGS sequence"/>
</dbReference>
<evidence type="ECO:0000256" key="3">
    <source>
        <dbReference type="ARBA" id="ARBA00023004"/>
    </source>
</evidence>
<evidence type="ECO:0000313" key="6">
    <source>
        <dbReference type="EMBL" id="RXW32886.1"/>
    </source>
</evidence>
<dbReference type="InterPro" id="IPR004843">
    <property type="entry name" value="Calcineurin-like_PHP"/>
</dbReference>
<dbReference type="EMBL" id="PPCV01000002">
    <property type="protein sequence ID" value="RXW32886.1"/>
    <property type="molecule type" value="Genomic_DNA"/>
</dbReference>
<feature type="domain" description="Calcineurin-like phosphoesterase" evidence="5">
    <location>
        <begin position="9"/>
        <end position="203"/>
    </location>
</feature>
<reference evidence="6 7" key="1">
    <citation type="submission" date="2018-01" db="EMBL/GenBank/DDBJ databases">
        <title>Lactibacter flavus gen. nov., sp. nov., a novel bacterium of the family Propionibacteriaceae isolated from raw milk and dairy products.</title>
        <authorList>
            <person name="Wenning M."/>
            <person name="Breitenwieser F."/>
            <person name="Huptas C."/>
            <person name="von Neubeck M."/>
            <person name="Busse H.-J."/>
            <person name="Scherer S."/>
        </authorList>
    </citation>
    <scope>NUCLEOTIDE SEQUENCE [LARGE SCALE GENOMIC DNA]</scope>
    <source>
        <strain evidence="6 7">VG341</strain>
    </source>
</reference>
<evidence type="ECO:0000256" key="2">
    <source>
        <dbReference type="ARBA" id="ARBA00022801"/>
    </source>
</evidence>
<dbReference type="GO" id="GO:0046872">
    <property type="term" value="F:metal ion binding"/>
    <property type="evidence" value="ECO:0007669"/>
    <property type="project" value="UniProtKB-KW"/>
</dbReference>
<dbReference type="RefSeq" id="WP_129457766.1">
    <property type="nucleotide sequence ID" value="NZ_PPCV01000002.1"/>
</dbReference>
<proteinExistence type="inferred from homology"/>
<organism evidence="6 7">
    <name type="scientific">Propioniciclava flava</name>
    <dbReference type="NCBI Taxonomy" id="2072026"/>
    <lineage>
        <taxon>Bacteria</taxon>
        <taxon>Bacillati</taxon>
        <taxon>Actinomycetota</taxon>
        <taxon>Actinomycetes</taxon>
        <taxon>Propionibacteriales</taxon>
        <taxon>Propionibacteriaceae</taxon>
        <taxon>Propioniciclava</taxon>
    </lineage>
</organism>
<keyword evidence="1" id="KW-0479">Metal-binding</keyword>
<evidence type="ECO:0000259" key="5">
    <source>
        <dbReference type="Pfam" id="PF00149"/>
    </source>
</evidence>